<reference evidence="1" key="1">
    <citation type="journal article" date="2020" name="Nature">
        <title>Giant virus diversity and host interactions through global metagenomics.</title>
        <authorList>
            <person name="Schulz F."/>
            <person name="Roux S."/>
            <person name="Paez-Espino D."/>
            <person name="Jungbluth S."/>
            <person name="Walsh D.A."/>
            <person name="Denef V.J."/>
            <person name="McMahon K.D."/>
            <person name="Konstantinidis K.T."/>
            <person name="Eloe-Fadrosh E.A."/>
            <person name="Kyrpides N.C."/>
            <person name="Woyke T."/>
        </authorList>
    </citation>
    <scope>NUCLEOTIDE SEQUENCE</scope>
    <source>
        <strain evidence="1">GVMAG-M-3300017989-17</strain>
    </source>
</reference>
<organism evidence="1">
    <name type="scientific">viral metagenome</name>
    <dbReference type="NCBI Taxonomy" id="1070528"/>
    <lineage>
        <taxon>unclassified sequences</taxon>
        <taxon>metagenomes</taxon>
        <taxon>organismal metagenomes</taxon>
    </lineage>
</organism>
<name>A0A6C0BPC5_9ZZZZ</name>
<dbReference type="AlphaFoldDB" id="A0A6C0BPC5"/>
<protein>
    <submittedName>
        <fullName evidence="1">Uncharacterized protein</fullName>
    </submittedName>
</protein>
<dbReference type="EMBL" id="MN739201">
    <property type="protein sequence ID" value="QHS93238.1"/>
    <property type="molecule type" value="Genomic_DNA"/>
</dbReference>
<evidence type="ECO:0000313" key="1">
    <source>
        <dbReference type="EMBL" id="QHS93238.1"/>
    </source>
</evidence>
<sequence length="74" mass="8880">MKFRYCLIEVPAEFSGNDETTVQVFREKSPGQYDYVMDFSRLVRICFTEGWPIESRDWFECPEELESFGKENHE</sequence>
<accession>A0A6C0BPC5</accession>
<proteinExistence type="predicted"/>